<gene>
    <name evidence="2" type="ORF">AC579_10365</name>
</gene>
<sequence>MTTQPTPSSNTNLLNFYPFSDIETISPRPLLFISGDQAHSRGFEEDAYERAQQTKELVCIAGAGHADLYDRVGFDTIPEID</sequence>
<dbReference type="PANTHER" id="PTHR47751:SF1">
    <property type="entry name" value="SUPERFAMILY HYDROLASE, PUTATIVE (AFU_ORTHOLOGUE AFUA_2G16580)-RELATED"/>
    <property type="match status" value="1"/>
</dbReference>
<protein>
    <recommendedName>
        <fullName evidence="4">Alpha/beta hydrolase</fullName>
    </recommendedName>
</protein>
<dbReference type="OrthoDB" id="3645051at2759"/>
<dbReference type="AlphaFoldDB" id="A0A139ID35"/>
<comment type="caution">
    <text evidence="2">The sequence shown here is derived from an EMBL/GenBank/DDBJ whole genome shotgun (WGS) entry which is preliminary data.</text>
</comment>
<keyword evidence="3" id="KW-1185">Reference proteome</keyword>
<proteinExistence type="inferred from homology"/>
<dbReference type="PANTHER" id="PTHR47751">
    <property type="entry name" value="SUPERFAMILY HYDROLASE, PUTATIVE (AFU_ORTHOLOGUE AFUA_2G16580)-RELATED"/>
    <property type="match status" value="1"/>
</dbReference>
<dbReference type="STRING" id="113226.A0A139ID35"/>
<dbReference type="EMBL" id="LFZO01000149">
    <property type="protein sequence ID" value="KXT12526.1"/>
    <property type="molecule type" value="Genomic_DNA"/>
</dbReference>
<dbReference type="Gene3D" id="3.40.50.1820">
    <property type="entry name" value="alpha/beta hydrolase"/>
    <property type="match status" value="1"/>
</dbReference>
<dbReference type="Gene3D" id="1.10.10.800">
    <property type="match status" value="1"/>
</dbReference>
<evidence type="ECO:0000256" key="1">
    <source>
        <dbReference type="ARBA" id="ARBA00029464"/>
    </source>
</evidence>
<evidence type="ECO:0000313" key="2">
    <source>
        <dbReference type="EMBL" id="KXT12526.1"/>
    </source>
</evidence>
<dbReference type="InterPro" id="IPR029058">
    <property type="entry name" value="AB_hydrolase_fold"/>
</dbReference>
<accession>A0A139ID35</accession>
<dbReference type="InterPro" id="IPR051411">
    <property type="entry name" value="Polyketide_trans_af380"/>
</dbReference>
<comment type="similarity">
    <text evidence="1">Belongs to the polyketide transferase af380 family.</text>
</comment>
<organism evidence="2 3">
    <name type="scientific">Pseudocercospora musae</name>
    <dbReference type="NCBI Taxonomy" id="113226"/>
    <lineage>
        <taxon>Eukaryota</taxon>
        <taxon>Fungi</taxon>
        <taxon>Dikarya</taxon>
        <taxon>Ascomycota</taxon>
        <taxon>Pezizomycotina</taxon>
        <taxon>Dothideomycetes</taxon>
        <taxon>Dothideomycetidae</taxon>
        <taxon>Mycosphaerellales</taxon>
        <taxon>Mycosphaerellaceae</taxon>
        <taxon>Pseudocercospora</taxon>
    </lineage>
</organism>
<reference evidence="2 3" key="1">
    <citation type="submission" date="2015-07" db="EMBL/GenBank/DDBJ databases">
        <title>Comparative genomics of the Sigatoka disease complex on banana suggests a link between parallel evolutionary changes in Pseudocercospora fijiensis and Pseudocercospora eumusae and increased virulence on the banana host.</title>
        <authorList>
            <person name="Chang T.-C."/>
            <person name="Salvucci A."/>
            <person name="Crous P.W."/>
            <person name="Stergiopoulos I."/>
        </authorList>
    </citation>
    <scope>NUCLEOTIDE SEQUENCE [LARGE SCALE GENOMIC DNA]</scope>
    <source>
        <strain evidence="2 3">CBS 116634</strain>
    </source>
</reference>
<dbReference type="Proteomes" id="UP000073492">
    <property type="component" value="Unassembled WGS sequence"/>
</dbReference>
<name>A0A139ID35_9PEZI</name>
<evidence type="ECO:0000313" key="3">
    <source>
        <dbReference type="Proteomes" id="UP000073492"/>
    </source>
</evidence>
<evidence type="ECO:0008006" key="4">
    <source>
        <dbReference type="Google" id="ProtNLM"/>
    </source>
</evidence>